<dbReference type="Proteomes" id="UP001066276">
    <property type="component" value="Chromosome 3_2"/>
</dbReference>
<comment type="caution">
    <text evidence="2">The sequence shown here is derived from an EMBL/GenBank/DDBJ whole genome shotgun (WGS) entry which is preliminary data.</text>
</comment>
<accession>A0AAV7TMN1</accession>
<reference evidence="2" key="1">
    <citation type="journal article" date="2022" name="bioRxiv">
        <title>Sequencing and chromosome-scale assembly of the giantPleurodeles waltlgenome.</title>
        <authorList>
            <person name="Brown T."/>
            <person name="Elewa A."/>
            <person name="Iarovenko S."/>
            <person name="Subramanian E."/>
            <person name="Araus A.J."/>
            <person name="Petzold A."/>
            <person name="Susuki M."/>
            <person name="Suzuki K.-i.T."/>
            <person name="Hayashi T."/>
            <person name="Toyoda A."/>
            <person name="Oliveira C."/>
            <person name="Osipova E."/>
            <person name="Leigh N.D."/>
            <person name="Simon A."/>
            <person name="Yun M.H."/>
        </authorList>
    </citation>
    <scope>NUCLEOTIDE SEQUENCE</scope>
    <source>
        <strain evidence="2">20211129_DDA</strain>
        <tissue evidence="2">Liver</tissue>
    </source>
</reference>
<evidence type="ECO:0000313" key="3">
    <source>
        <dbReference type="Proteomes" id="UP001066276"/>
    </source>
</evidence>
<evidence type="ECO:0000256" key="1">
    <source>
        <dbReference type="SAM" id="MobiDB-lite"/>
    </source>
</evidence>
<evidence type="ECO:0000313" key="2">
    <source>
        <dbReference type="EMBL" id="KAJ1177904.1"/>
    </source>
</evidence>
<organism evidence="2 3">
    <name type="scientific">Pleurodeles waltl</name>
    <name type="common">Iberian ribbed newt</name>
    <dbReference type="NCBI Taxonomy" id="8319"/>
    <lineage>
        <taxon>Eukaryota</taxon>
        <taxon>Metazoa</taxon>
        <taxon>Chordata</taxon>
        <taxon>Craniata</taxon>
        <taxon>Vertebrata</taxon>
        <taxon>Euteleostomi</taxon>
        <taxon>Amphibia</taxon>
        <taxon>Batrachia</taxon>
        <taxon>Caudata</taxon>
        <taxon>Salamandroidea</taxon>
        <taxon>Salamandridae</taxon>
        <taxon>Pleurodelinae</taxon>
        <taxon>Pleurodeles</taxon>
    </lineage>
</organism>
<dbReference type="EMBL" id="JANPWB010000006">
    <property type="protein sequence ID" value="KAJ1177904.1"/>
    <property type="molecule type" value="Genomic_DNA"/>
</dbReference>
<sequence>MAPSSLRSGPRRRRAPVSPSGPPVWYKTPPQGETAPAASWRGRVCCGRAHSRPTGLAALCSIWGVQGAGPDPLVERIHPWPIVVIPQGLLRRGRRVSSLVSSRGGGTHPGPLQSGARLPLFHGAPRAWWRGGELRCPIDW</sequence>
<proteinExistence type="predicted"/>
<dbReference type="AlphaFoldDB" id="A0AAV7TMN1"/>
<protein>
    <submittedName>
        <fullName evidence="2">Uncharacterized protein</fullName>
    </submittedName>
</protein>
<feature type="region of interest" description="Disordered" evidence="1">
    <location>
        <begin position="1"/>
        <end position="39"/>
    </location>
</feature>
<name>A0AAV7TMN1_PLEWA</name>
<keyword evidence="3" id="KW-1185">Reference proteome</keyword>
<gene>
    <name evidence="2" type="ORF">NDU88_003156</name>
</gene>